<sequence>VKSEAWCKGIQPKWQGTWNLHNPWRFMKRTSSSSPRLCLDLMEMTLKATTARPASFLMLGKKKQGKPSVAMDLGVISDVGYVPENNDVMNRLLHRGSWHFGEDEMLQMIDLCLVNDLHWHPQKSELLTGMKTTRLRQLYIRARVRSGV</sequence>
<name>A0A9N9UEZ4_9HYPO</name>
<organism evidence="1 2">
    <name type="scientific">Clonostachys byssicola</name>
    <dbReference type="NCBI Taxonomy" id="160290"/>
    <lineage>
        <taxon>Eukaryota</taxon>
        <taxon>Fungi</taxon>
        <taxon>Dikarya</taxon>
        <taxon>Ascomycota</taxon>
        <taxon>Pezizomycotina</taxon>
        <taxon>Sordariomycetes</taxon>
        <taxon>Hypocreomycetidae</taxon>
        <taxon>Hypocreales</taxon>
        <taxon>Bionectriaceae</taxon>
        <taxon>Clonostachys</taxon>
    </lineage>
</organism>
<comment type="caution">
    <text evidence="1">The sequence shown here is derived from an EMBL/GenBank/DDBJ whole genome shotgun (WGS) entry which is preliminary data.</text>
</comment>
<dbReference type="OrthoDB" id="329835at2759"/>
<gene>
    <name evidence="1" type="ORF">CBYS24578_00014764</name>
</gene>
<reference evidence="1" key="1">
    <citation type="submission" date="2021-10" db="EMBL/GenBank/DDBJ databases">
        <authorList>
            <person name="Piombo E."/>
        </authorList>
    </citation>
    <scope>NUCLEOTIDE SEQUENCE</scope>
</reference>
<accession>A0A9N9UEZ4</accession>
<dbReference type="AlphaFoldDB" id="A0A9N9UEZ4"/>
<dbReference type="EMBL" id="CABFNO020001465">
    <property type="protein sequence ID" value="CAG9989222.1"/>
    <property type="molecule type" value="Genomic_DNA"/>
</dbReference>
<evidence type="ECO:0000313" key="1">
    <source>
        <dbReference type="EMBL" id="CAG9989222.1"/>
    </source>
</evidence>
<protein>
    <submittedName>
        <fullName evidence="1">Uncharacterized protein</fullName>
    </submittedName>
</protein>
<dbReference type="Proteomes" id="UP000754883">
    <property type="component" value="Unassembled WGS sequence"/>
</dbReference>
<proteinExistence type="predicted"/>
<keyword evidence="2" id="KW-1185">Reference proteome</keyword>
<evidence type="ECO:0000313" key="2">
    <source>
        <dbReference type="Proteomes" id="UP000754883"/>
    </source>
</evidence>
<feature type="non-terminal residue" evidence="1">
    <location>
        <position position="148"/>
    </location>
</feature>